<accession>A0AAD5V0A1</accession>
<feature type="compositionally biased region" description="Acidic residues" evidence="1">
    <location>
        <begin position="104"/>
        <end position="117"/>
    </location>
</feature>
<feature type="transmembrane region" description="Helical" evidence="2">
    <location>
        <begin position="7"/>
        <end position="24"/>
    </location>
</feature>
<evidence type="ECO:0000313" key="4">
    <source>
        <dbReference type="Proteomes" id="UP001212997"/>
    </source>
</evidence>
<evidence type="ECO:0000256" key="1">
    <source>
        <dbReference type="SAM" id="MobiDB-lite"/>
    </source>
</evidence>
<protein>
    <submittedName>
        <fullName evidence="3">Uncharacterized protein</fullName>
    </submittedName>
</protein>
<gene>
    <name evidence="3" type="ORF">NLI96_g8038</name>
</gene>
<dbReference type="Proteomes" id="UP001212997">
    <property type="component" value="Unassembled WGS sequence"/>
</dbReference>
<keyword evidence="4" id="KW-1185">Reference proteome</keyword>
<reference evidence="3" key="1">
    <citation type="submission" date="2022-07" db="EMBL/GenBank/DDBJ databases">
        <title>Genome Sequence of Physisporinus lineatus.</title>
        <authorList>
            <person name="Buettner E."/>
        </authorList>
    </citation>
    <scope>NUCLEOTIDE SEQUENCE</scope>
    <source>
        <strain evidence="3">VT162</strain>
    </source>
</reference>
<proteinExistence type="predicted"/>
<evidence type="ECO:0000313" key="3">
    <source>
        <dbReference type="EMBL" id="KAJ3480896.1"/>
    </source>
</evidence>
<dbReference type="AlphaFoldDB" id="A0AAD5V0A1"/>
<feature type="transmembrane region" description="Helical" evidence="2">
    <location>
        <begin position="36"/>
        <end position="54"/>
    </location>
</feature>
<evidence type="ECO:0000256" key="2">
    <source>
        <dbReference type="SAM" id="Phobius"/>
    </source>
</evidence>
<sequence length="138" mass="15010">MMTTIDAVPFVRFIILVAYLGGYGNELLDDDDHWVAPIHFIDTVSAILVTRFILSLRSHDLPKSNVPGELPSLVDQSAWSSRLVFLNNIKSIDFVGDLGGDLDHGEDDIEGPDEESGGTEARNEPEGEILESIGSEAA</sequence>
<organism evidence="3 4">
    <name type="scientific">Meripilus lineatus</name>
    <dbReference type="NCBI Taxonomy" id="2056292"/>
    <lineage>
        <taxon>Eukaryota</taxon>
        <taxon>Fungi</taxon>
        <taxon>Dikarya</taxon>
        <taxon>Basidiomycota</taxon>
        <taxon>Agaricomycotina</taxon>
        <taxon>Agaricomycetes</taxon>
        <taxon>Polyporales</taxon>
        <taxon>Meripilaceae</taxon>
        <taxon>Meripilus</taxon>
    </lineage>
</organism>
<name>A0AAD5V0A1_9APHY</name>
<keyword evidence="2" id="KW-1133">Transmembrane helix</keyword>
<keyword evidence="2" id="KW-0812">Transmembrane</keyword>
<comment type="caution">
    <text evidence="3">The sequence shown here is derived from an EMBL/GenBank/DDBJ whole genome shotgun (WGS) entry which is preliminary data.</text>
</comment>
<dbReference type="EMBL" id="JANAWD010000350">
    <property type="protein sequence ID" value="KAJ3480896.1"/>
    <property type="molecule type" value="Genomic_DNA"/>
</dbReference>
<feature type="region of interest" description="Disordered" evidence="1">
    <location>
        <begin position="101"/>
        <end position="138"/>
    </location>
</feature>
<keyword evidence="2" id="KW-0472">Membrane</keyword>